<accession>A0ACB7TA36</accession>
<evidence type="ECO:0000313" key="1">
    <source>
        <dbReference type="EMBL" id="KAH6942859.1"/>
    </source>
</evidence>
<name>A0ACB7TA36_HYAAI</name>
<proteinExistence type="predicted"/>
<keyword evidence="2" id="KW-1185">Reference proteome</keyword>
<reference evidence="1" key="1">
    <citation type="submission" date="2020-05" db="EMBL/GenBank/DDBJ databases">
        <title>Large-scale comparative analyses of tick genomes elucidate their genetic diversity and vector capacities.</title>
        <authorList>
            <person name="Jia N."/>
            <person name="Wang J."/>
            <person name="Shi W."/>
            <person name="Du L."/>
            <person name="Sun Y."/>
            <person name="Zhan W."/>
            <person name="Jiang J."/>
            <person name="Wang Q."/>
            <person name="Zhang B."/>
            <person name="Ji P."/>
            <person name="Sakyi L.B."/>
            <person name="Cui X."/>
            <person name="Yuan T."/>
            <person name="Jiang B."/>
            <person name="Yang W."/>
            <person name="Lam T.T.-Y."/>
            <person name="Chang Q."/>
            <person name="Ding S."/>
            <person name="Wang X."/>
            <person name="Zhu J."/>
            <person name="Ruan X."/>
            <person name="Zhao L."/>
            <person name="Wei J."/>
            <person name="Que T."/>
            <person name="Du C."/>
            <person name="Cheng J."/>
            <person name="Dai P."/>
            <person name="Han X."/>
            <person name="Huang E."/>
            <person name="Gao Y."/>
            <person name="Liu J."/>
            <person name="Shao H."/>
            <person name="Ye R."/>
            <person name="Li L."/>
            <person name="Wei W."/>
            <person name="Wang X."/>
            <person name="Wang C."/>
            <person name="Yang T."/>
            <person name="Huo Q."/>
            <person name="Li W."/>
            <person name="Guo W."/>
            <person name="Chen H."/>
            <person name="Zhou L."/>
            <person name="Ni X."/>
            <person name="Tian J."/>
            <person name="Zhou Y."/>
            <person name="Sheng Y."/>
            <person name="Liu T."/>
            <person name="Pan Y."/>
            <person name="Xia L."/>
            <person name="Li J."/>
            <person name="Zhao F."/>
            <person name="Cao W."/>
        </authorList>
    </citation>
    <scope>NUCLEOTIDE SEQUENCE</scope>
    <source>
        <strain evidence="1">Hyas-2018</strain>
    </source>
</reference>
<organism evidence="1 2">
    <name type="scientific">Hyalomma asiaticum</name>
    <name type="common">Tick</name>
    <dbReference type="NCBI Taxonomy" id="266040"/>
    <lineage>
        <taxon>Eukaryota</taxon>
        <taxon>Metazoa</taxon>
        <taxon>Ecdysozoa</taxon>
        <taxon>Arthropoda</taxon>
        <taxon>Chelicerata</taxon>
        <taxon>Arachnida</taxon>
        <taxon>Acari</taxon>
        <taxon>Parasitiformes</taxon>
        <taxon>Ixodida</taxon>
        <taxon>Ixodoidea</taxon>
        <taxon>Ixodidae</taxon>
        <taxon>Hyalomminae</taxon>
        <taxon>Hyalomma</taxon>
    </lineage>
</organism>
<evidence type="ECO:0000313" key="2">
    <source>
        <dbReference type="Proteomes" id="UP000821845"/>
    </source>
</evidence>
<comment type="caution">
    <text evidence="1">The sequence shown here is derived from an EMBL/GenBank/DDBJ whole genome shotgun (WGS) entry which is preliminary data.</text>
</comment>
<dbReference type="Proteomes" id="UP000821845">
    <property type="component" value="Chromosome 10"/>
</dbReference>
<dbReference type="EMBL" id="CM023490">
    <property type="protein sequence ID" value="KAH6942859.1"/>
    <property type="molecule type" value="Genomic_DNA"/>
</dbReference>
<sequence>MAAHYLPNLRKIITRKRKEKPLRVKPTEPLDFHREKSKASSVPQPPERPNPQAPLGNRSRPQLISQRMAAAVPVPEELRHWAQGFSWRRAMCVFVPVAVILAVCGIALVVALYMRVEQPICDEDCMRYTKLLAETMDWSVDPCKDFYLFVCGRSTNETSVRRRLNDGFIATIIDIARRQEVPAEGQSVAQRAARLFKTCDDIVSQDTDYVPRLRGYMRDANLHWPEHPDNRDVASVDVFRSMLQINDKWGWPCLFDFITEHVGDAKFEVVVYPTRHLEHFQHHVFTLGPGSSAHRRYFETLYAHYGGGVVEGVTFEEMVDYEAEILTPLLELYHAPPRIYVLDRNYSHTSALWERWTSAIRRYHGLSGNERIEISTTHREYFELVVELIATREAVVELFIGWLAVQFTARFANRTCFAFTVALTGIALLVPFIERFYTEPVRDDTWRIARDVRRTVYQTLNRATYPWADVNAAFRYMELTRAPDIESRFARFPDMEASFVKNLRDAITASRRTDDDSIGVLDPRWLFYTEMYRPRILRDRYDYALKPSILLPPMYHVTAPLPVRLGTFGVEVARATVHTYEELRFEGHETDALDRFQVCYFQAEDSERQEEPGPEWVRRVQYDMLTGAALDVALSVLREEPSFDEDRLRGVPLTGHQLFYVAHCLTYCGGMGGHNACNEPLRHKGDFADAFSCSAKSNMRSEHQCKSF</sequence>
<gene>
    <name evidence="1" type="ORF">HPB50_011346</name>
</gene>
<protein>
    <submittedName>
        <fullName evidence="1">Uncharacterized protein</fullName>
    </submittedName>
</protein>